<protein>
    <submittedName>
        <fullName evidence="1">Uncharacterized protein</fullName>
    </submittedName>
</protein>
<reference evidence="1" key="1">
    <citation type="submission" date="2024-01" db="EMBL/GenBank/DDBJ databases">
        <title>Sequencing the genomes of a sandfly, Sergentomyia squamirostris, and its two endosymbionts.</title>
        <authorList>
            <person name="Itokawa K."/>
            <person name="Sanjoba C."/>
        </authorList>
    </citation>
    <scope>NUCLEOTIDE SEQUENCE</scope>
    <source>
        <strain evidence="1">RiSSQ</strain>
    </source>
</reference>
<organism evidence="1">
    <name type="scientific">Candidatus Tisiphia endosymbiont of Sergentomyia squamirostris</name>
    <dbReference type="NCBI Taxonomy" id="3113639"/>
    <lineage>
        <taxon>Bacteria</taxon>
        <taxon>Pseudomonadati</taxon>
        <taxon>Pseudomonadota</taxon>
        <taxon>Alphaproteobacteria</taxon>
        <taxon>Rickettsiales</taxon>
        <taxon>Rickettsiaceae</taxon>
        <taxon>Rickettsieae</taxon>
        <taxon>Candidatus Tisiphia</taxon>
    </lineage>
</organism>
<evidence type="ECO:0000313" key="1">
    <source>
        <dbReference type="EMBL" id="BFD45557.1"/>
    </source>
</evidence>
<dbReference type="AlphaFoldDB" id="A0AAT9G6V8"/>
<proteinExistence type="predicted"/>
<sequence length="94" mass="11184">MTSVGSNIQLLKDVGNSRYASEDSRTKRSVHELIPFGNFVVKICFRSSWTYYVLFVVTWLLFYSEIPQELFNLWVLPKNNEHIDYRNETFKEAR</sequence>
<name>A0AAT9G6V8_9RICK</name>
<accession>A0AAT9G6V8</accession>
<gene>
    <name evidence="1" type="ORF">DMENIID0002_02030</name>
</gene>
<dbReference type="EMBL" id="AP029170">
    <property type="protein sequence ID" value="BFD45557.1"/>
    <property type="molecule type" value="Genomic_DNA"/>
</dbReference>